<name>A0ABP0EDB4_9ASCO</name>
<evidence type="ECO:0000256" key="1">
    <source>
        <dbReference type="ARBA" id="ARBA00004604"/>
    </source>
</evidence>
<dbReference type="InterPro" id="IPR036322">
    <property type="entry name" value="WD40_repeat_dom_sf"/>
</dbReference>
<keyword evidence="4" id="KW-0677">Repeat</keyword>
<dbReference type="Gene3D" id="2.130.10.10">
    <property type="entry name" value="YVTN repeat-like/Quinoprotein amine dehydrogenase"/>
    <property type="match status" value="2"/>
</dbReference>
<evidence type="ECO:0000256" key="5">
    <source>
        <dbReference type="ARBA" id="ARBA00023242"/>
    </source>
</evidence>
<dbReference type="InterPro" id="IPR015943">
    <property type="entry name" value="WD40/YVTN_repeat-like_dom_sf"/>
</dbReference>
<feature type="region of interest" description="Disordered" evidence="8">
    <location>
        <begin position="400"/>
        <end position="489"/>
    </location>
</feature>
<dbReference type="EMBL" id="OZ004256">
    <property type="protein sequence ID" value="CAK7905240.1"/>
    <property type="molecule type" value="Genomic_DNA"/>
</dbReference>
<dbReference type="SUPFAM" id="SSF50978">
    <property type="entry name" value="WD40 repeat-like"/>
    <property type="match status" value="1"/>
</dbReference>
<feature type="compositionally biased region" description="Basic and acidic residues" evidence="8">
    <location>
        <begin position="547"/>
        <end position="559"/>
    </location>
</feature>
<feature type="compositionally biased region" description="Acidic residues" evidence="8">
    <location>
        <begin position="459"/>
        <end position="472"/>
    </location>
</feature>
<comment type="similarity">
    <text evidence="2">Belongs to the WD repeat WDR55 family.</text>
</comment>
<evidence type="ECO:0000256" key="3">
    <source>
        <dbReference type="ARBA" id="ARBA00022574"/>
    </source>
</evidence>
<accession>A0ABP0EDB4</accession>
<keyword evidence="5" id="KW-0539">Nucleus</keyword>
<feature type="region of interest" description="Disordered" evidence="8">
    <location>
        <begin position="508"/>
        <end position="559"/>
    </location>
</feature>
<gene>
    <name evidence="9" type="ORF">CAAN4_D13146</name>
</gene>
<dbReference type="PANTHER" id="PTHR19924:SF31">
    <property type="entry name" value="WD REPEAT-CONTAINING PROTEIN JIP5"/>
    <property type="match status" value="1"/>
</dbReference>
<reference evidence="9 10" key="1">
    <citation type="submission" date="2024-01" db="EMBL/GenBank/DDBJ databases">
        <authorList>
            <consortium name="Genoscope - CEA"/>
            <person name="William W."/>
        </authorList>
    </citation>
    <scope>NUCLEOTIDE SEQUENCE [LARGE SCALE GENOMIC DNA]</scope>
    <source>
        <strain evidence="9 10">29B2s-10</strain>
    </source>
</reference>
<feature type="compositionally biased region" description="Low complexity" evidence="8">
    <location>
        <begin position="430"/>
        <end position="444"/>
    </location>
</feature>
<protein>
    <recommendedName>
        <fullName evidence="6">WD repeat-containing protein JIP5</fullName>
    </recommendedName>
    <alternativeName>
        <fullName evidence="7">WD repeat-containing protein jip5</fullName>
    </alternativeName>
</protein>
<dbReference type="PANTHER" id="PTHR19924">
    <property type="entry name" value="UTP15 U3 SMALL NUCLEOLAR RNA-ASSOCIATED PROTEIN 15 FAMILY MEMBER"/>
    <property type="match status" value="1"/>
</dbReference>
<feature type="compositionally biased region" description="Basic and acidic residues" evidence="8">
    <location>
        <begin position="509"/>
        <end position="521"/>
    </location>
</feature>
<evidence type="ECO:0000256" key="8">
    <source>
        <dbReference type="SAM" id="MobiDB-lite"/>
    </source>
</evidence>
<evidence type="ECO:0000256" key="7">
    <source>
        <dbReference type="ARBA" id="ARBA00039514"/>
    </source>
</evidence>
<keyword evidence="10" id="KW-1185">Reference proteome</keyword>
<evidence type="ECO:0000256" key="2">
    <source>
        <dbReference type="ARBA" id="ARBA00007625"/>
    </source>
</evidence>
<dbReference type="SMART" id="SM00320">
    <property type="entry name" value="WD40"/>
    <property type="match status" value="5"/>
</dbReference>
<organism evidence="9 10">
    <name type="scientific">[Candida] anglica</name>
    <dbReference type="NCBI Taxonomy" id="148631"/>
    <lineage>
        <taxon>Eukaryota</taxon>
        <taxon>Fungi</taxon>
        <taxon>Dikarya</taxon>
        <taxon>Ascomycota</taxon>
        <taxon>Saccharomycotina</taxon>
        <taxon>Pichiomycetes</taxon>
        <taxon>Debaryomycetaceae</taxon>
        <taxon>Kurtzmaniella</taxon>
    </lineage>
</organism>
<feature type="compositionally biased region" description="Acidic residues" evidence="8">
    <location>
        <begin position="409"/>
        <end position="429"/>
    </location>
</feature>
<dbReference type="Proteomes" id="UP001497600">
    <property type="component" value="Chromosome D"/>
</dbReference>
<dbReference type="InterPro" id="IPR001680">
    <property type="entry name" value="WD40_rpt"/>
</dbReference>
<keyword evidence="3" id="KW-0853">WD repeat</keyword>
<evidence type="ECO:0000313" key="9">
    <source>
        <dbReference type="EMBL" id="CAK7905240.1"/>
    </source>
</evidence>
<evidence type="ECO:0000313" key="10">
    <source>
        <dbReference type="Proteomes" id="UP001497600"/>
    </source>
</evidence>
<evidence type="ECO:0000256" key="4">
    <source>
        <dbReference type="ARBA" id="ARBA00022737"/>
    </source>
</evidence>
<sequence>MGKRKSNSANAARVLESTVSPILEINYSDPLFSMAAHPTKPILLSGLATGHVYCTKYDSEALEEAQTAKREEISTLEREAFKKGKIAAVNKSVSQTKKKWWTVIEDNSNINNANVVNLWKTKRHKGSCRSVLFDPLESSVGESIFTVGTDHIIKKASTETGKVLSKTSVVEDFSEPKDAVTKICHSTSHPFLLAGTENGHVLVYNSKDLNDKLKFKVEKAHDDAINYILAMPEVSAYHYLTLGSTTLSHIDIRKGIITQSDDQEDELLSMCFATDQMNEGKNDTVLVSHGEGIVTIWKNSKNRLMDQLSRIKVNQSASIDAIIPTMNMDDDEMAASVWCGDSEGLLHRINYKRGKVAETRVHSTVSGKHGAADEVGALEIDYEYRLISAGMDSLKIWSNGEGDDKSDAEIDSDDSDLEGESDSDNELDGDSMGSSDSDLGPSDFSSDDENEVNSKEQAEDNDIENSDNEGSDMSDTKSEEVEDAAPVQIVRRKRTILPIEASKPKPKKKLIDFNTAKKETPEVEAEEPAAKKPKAKQLSTKQIRNMQKHEHGIRRFDDL</sequence>
<proteinExistence type="inferred from homology"/>
<evidence type="ECO:0000256" key="6">
    <source>
        <dbReference type="ARBA" id="ARBA00039238"/>
    </source>
</evidence>
<comment type="subcellular location">
    <subcellularLocation>
        <location evidence="1">Nucleus</location>
        <location evidence="1">Nucleolus</location>
    </subcellularLocation>
</comment>